<organism evidence="1">
    <name type="scientific">uncultured prokaryote</name>
    <dbReference type="NCBI Taxonomy" id="198431"/>
    <lineage>
        <taxon>unclassified sequences</taxon>
        <taxon>environmental samples</taxon>
    </lineage>
</organism>
<dbReference type="EMBL" id="LN853609">
    <property type="protein sequence ID" value="CRY96261.1"/>
    <property type="molecule type" value="Genomic_DNA"/>
</dbReference>
<proteinExistence type="predicted"/>
<protein>
    <submittedName>
        <fullName evidence="1">Uncharacterized protein</fullName>
    </submittedName>
</protein>
<name>A0A0H5Q2K2_9ZZZZ</name>
<dbReference type="AlphaFoldDB" id="A0A0H5Q2K2"/>
<reference evidence="1" key="2">
    <citation type="submission" date="2015-07" db="EMBL/GenBank/DDBJ databases">
        <title>Plasmids, circular viruses and viroids from rat gut.</title>
        <authorList>
            <person name="Jorgensen T.J."/>
            <person name="Hansen M.A."/>
            <person name="Xu Z."/>
            <person name="Tabak M.A."/>
            <person name="Sorensen S.J."/>
            <person name="Hansen L.H."/>
        </authorList>
    </citation>
    <scope>NUCLEOTIDE SEQUENCE</scope>
    <source>
        <plasmid evidence="1">pRGFK1025</plasmid>
    </source>
</reference>
<geneLocation type="plasmid" evidence="1">
    <name>pRGFK1025</name>
</geneLocation>
<keyword evidence="1" id="KW-0614">Plasmid</keyword>
<accession>A0A0H5Q2K2</accession>
<evidence type="ECO:0000313" key="1">
    <source>
        <dbReference type="EMBL" id="CRY96261.1"/>
    </source>
</evidence>
<sequence length="182" mass="20234">MKPAELKKEYVRLRAEGQSYSSICEQLHISKSTCTKWEKALAAQIDELKRAELAELCESYSMTKEARIRRLGDTLEKINAALEQADFSTVDPAKLLDFKLKYTEALKGEYIGTKPALELDAIDAKSIVTALADLLNRVRAGEVTTEQAQKESGILAQLLKAYDTVEVKAKLDELEAIIGGRQ</sequence>
<reference evidence="1" key="1">
    <citation type="submission" date="2015-06" db="EMBL/GenBank/DDBJ databases">
        <authorList>
            <person name="Joergensen T."/>
        </authorList>
    </citation>
    <scope>NUCLEOTIDE SEQUENCE</scope>
    <source>
        <plasmid evidence="1">pRGFK1025</plasmid>
    </source>
</reference>